<feature type="transmembrane region" description="Helical" evidence="1">
    <location>
        <begin position="144"/>
        <end position="168"/>
    </location>
</feature>
<proteinExistence type="predicted"/>
<comment type="caution">
    <text evidence="2">The sequence shown here is derived from an EMBL/GenBank/DDBJ whole genome shotgun (WGS) entry which is preliminary data.</text>
</comment>
<feature type="transmembrane region" description="Helical" evidence="1">
    <location>
        <begin position="22"/>
        <end position="46"/>
    </location>
</feature>
<evidence type="ECO:0000313" key="2">
    <source>
        <dbReference type="EMBL" id="MBY0758068.1"/>
    </source>
</evidence>
<dbReference type="EMBL" id="VIRV01000002">
    <property type="protein sequence ID" value="MBY0758068.1"/>
    <property type="molecule type" value="Genomic_DNA"/>
</dbReference>
<feature type="transmembrane region" description="Helical" evidence="1">
    <location>
        <begin position="174"/>
        <end position="194"/>
    </location>
</feature>
<keyword evidence="1" id="KW-0472">Membrane</keyword>
<dbReference type="PROSITE" id="PS51257">
    <property type="entry name" value="PROKAR_LIPOPROTEIN"/>
    <property type="match status" value="1"/>
</dbReference>
<sequence>MSRLFNIDNPFMQFLSRMFDLIVLNVVFILSCIPIITIGASLSALYSVTLKMVRGTDSYVIKGYFKAFAANFKQGTLMWLLFSALFFFLRFDYTIAASQNSGMFQTVRILLLMVILVLAAAFFYVFPIASHFVCTTKQLIRNSFLMSIGHLPYTAVLFVYCGVVIFLASRSTSLFGGVMGVSMICGFSVTAYFFSIIFSKIFKKYEPEESDEENNILE</sequence>
<dbReference type="RefSeq" id="WP_221919357.1">
    <property type="nucleotide sequence ID" value="NZ_CP173660.1"/>
</dbReference>
<reference evidence="2 3" key="1">
    <citation type="journal article" date="2020" name="New Microbes New Infect">
        <title>Sellimonas caecigallum sp. nov., description and genome sequence of a new member of the Sellimonas genus isolated from the cecum of feral chicken.</title>
        <authorList>
            <person name="Wongkuna S."/>
            <person name="Ghimire S."/>
            <person name="Antony L."/>
            <person name="Chankhamhaengdecha S."/>
            <person name="Janvilisri T."/>
            <person name="Scaria J."/>
        </authorList>
    </citation>
    <scope>NUCLEOTIDE SEQUENCE [LARGE SCALE GENOMIC DNA]</scope>
    <source>
        <strain evidence="2 3">SW451</strain>
    </source>
</reference>
<dbReference type="Proteomes" id="UP000779049">
    <property type="component" value="Unassembled WGS sequence"/>
</dbReference>
<dbReference type="Pfam" id="PF04854">
    <property type="entry name" value="DUF624"/>
    <property type="match status" value="1"/>
</dbReference>
<evidence type="ECO:0000313" key="3">
    <source>
        <dbReference type="Proteomes" id="UP000779049"/>
    </source>
</evidence>
<accession>A0ABS7L4V4</accession>
<organism evidence="2 3">
    <name type="scientific">Sellimonas caecigallum</name>
    <dbReference type="NCBI Taxonomy" id="2592333"/>
    <lineage>
        <taxon>Bacteria</taxon>
        <taxon>Bacillati</taxon>
        <taxon>Bacillota</taxon>
        <taxon>Clostridia</taxon>
        <taxon>Lachnospirales</taxon>
        <taxon>Lachnospiraceae</taxon>
        <taxon>Sellimonas</taxon>
    </lineage>
</organism>
<keyword evidence="1" id="KW-1133">Transmembrane helix</keyword>
<name>A0ABS7L4V4_9FIRM</name>
<feature type="transmembrane region" description="Helical" evidence="1">
    <location>
        <begin position="67"/>
        <end position="89"/>
    </location>
</feature>
<keyword evidence="1" id="KW-0812">Transmembrane</keyword>
<protein>
    <submittedName>
        <fullName evidence="2">DUF624 domain-containing protein</fullName>
    </submittedName>
</protein>
<evidence type="ECO:0000256" key="1">
    <source>
        <dbReference type="SAM" id="Phobius"/>
    </source>
</evidence>
<dbReference type="InterPro" id="IPR006938">
    <property type="entry name" value="DUF624"/>
</dbReference>
<feature type="transmembrane region" description="Helical" evidence="1">
    <location>
        <begin position="109"/>
        <end position="132"/>
    </location>
</feature>
<gene>
    <name evidence="2" type="ORF">FLB61_02960</name>
</gene>
<keyword evidence="3" id="KW-1185">Reference proteome</keyword>